<comment type="caution">
    <text evidence="2">The sequence shown here is derived from an EMBL/GenBank/DDBJ whole genome shotgun (WGS) entry which is preliminary data.</text>
</comment>
<dbReference type="Proteomes" id="UP000778951">
    <property type="component" value="Unassembled WGS sequence"/>
</dbReference>
<dbReference type="GO" id="GO:0016787">
    <property type="term" value="F:hydrolase activity"/>
    <property type="evidence" value="ECO:0007669"/>
    <property type="project" value="UniProtKB-KW"/>
</dbReference>
<dbReference type="InterPro" id="IPR036412">
    <property type="entry name" value="HAD-like_sf"/>
</dbReference>
<dbReference type="InterPro" id="IPR051540">
    <property type="entry name" value="S-2-haloacid_dehalogenase"/>
</dbReference>
<dbReference type="SFLD" id="SFLDG01129">
    <property type="entry name" value="C1.5:_HAD__Beta-PGM__Phosphata"/>
    <property type="match status" value="1"/>
</dbReference>
<dbReference type="SFLD" id="SFLDS00003">
    <property type="entry name" value="Haloacid_Dehalogenase"/>
    <property type="match status" value="1"/>
</dbReference>
<dbReference type="PRINTS" id="PR00413">
    <property type="entry name" value="HADHALOGNASE"/>
</dbReference>
<keyword evidence="3" id="KW-1185">Reference proteome</keyword>
<sequence length="228" mass="25962">MKIKAVIFDVDGTVYPNTLMHIMSIPLFIRYGRRLLRLNKARHYLHAHPDEVAKAGVDFLEFQGQLMSQYSHGRYDTATSRRQIEEFRTRWEQIFHKIKPYKHCKESVLALKEAGLKVALFSDFPINPKVGYLGLDGIWDGELCSEDAGALKPDPRGFLAIAQQLNVRPEEVLFVGNSHKYDVEGAKSAGMYTAHLKWGKPVKNSLADITFYGYKSFADLVLNWIASL</sequence>
<proteinExistence type="predicted"/>
<dbReference type="Gene3D" id="3.40.50.1000">
    <property type="entry name" value="HAD superfamily/HAD-like"/>
    <property type="match status" value="1"/>
</dbReference>
<dbReference type="EMBL" id="JAATLM010000001">
    <property type="protein sequence ID" value="NIZ68673.1"/>
    <property type="molecule type" value="Genomic_DNA"/>
</dbReference>
<dbReference type="NCBIfam" id="TIGR01549">
    <property type="entry name" value="HAD-SF-IA-v1"/>
    <property type="match status" value="1"/>
</dbReference>
<dbReference type="RefSeq" id="WP_167694754.1">
    <property type="nucleotide sequence ID" value="NZ_CP118181.1"/>
</dbReference>
<dbReference type="InterPro" id="IPR023214">
    <property type="entry name" value="HAD_sf"/>
</dbReference>
<dbReference type="PANTHER" id="PTHR43316:SF3">
    <property type="entry name" value="HALOACID DEHALOGENASE, TYPE II (AFU_ORTHOLOGUE AFUA_2G07750)-RELATED"/>
    <property type="match status" value="1"/>
</dbReference>
<evidence type="ECO:0000313" key="3">
    <source>
        <dbReference type="Proteomes" id="UP000778951"/>
    </source>
</evidence>
<keyword evidence="1 2" id="KW-0378">Hydrolase</keyword>
<evidence type="ECO:0000256" key="1">
    <source>
        <dbReference type="ARBA" id="ARBA00022801"/>
    </source>
</evidence>
<gene>
    <name evidence="2" type="ORF">HCT48_00345</name>
</gene>
<dbReference type="Pfam" id="PF00702">
    <property type="entry name" value="Hydrolase"/>
    <property type="match status" value="1"/>
</dbReference>
<organism evidence="2 3">
    <name type="scientific">Entomospira culicis</name>
    <dbReference type="NCBI Taxonomy" id="2719989"/>
    <lineage>
        <taxon>Bacteria</taxon>
        <taxon>Pseudomonadati</taxon>
        <taxon>Spirochaetota</taxon>
        <taxon>Spirochaetia</taxon>
        <taxon>Spirochaetales</taxon>
        <taxon>Spirochaetaceae</taxon>
        <taxon>Entomospira</taxon>
    </lineage>
</organism>
<protein>
    <submittedName>
        <fullName evidence="2">HAD family hydrolase</fullName>
    </submittedName>
</protein>
<accession>A0A968GDR4</accession>
<dbReference type="PANTHER" id="PTHR43316">
    <property type="entry name" value="HYDROLASE, HALOACID DELAHOGENASE-RELATED"/>
    <property type="match status" value="1"/>
</dbReference>
<evidence type="ECO:0000313" key="2">
    <source>
        <dbReference type="EMBL" id="NIZ68673.1"/>
    </source>
</evidence>
<dbReference type="InterPro" id="IPR006439">
    <property type="entry name" value="HAD-SF_hydro_IA"/>
</dbReference>
<name>A0A968GDR4_9SPIO</name>
<dbReference type="SUPFAM" id="SSF56784">
    <property type="entry name" value="HAD-like"/>
    <property type="match status" value="1"/>
</dbReference>
<reference evidence="2" key="1">
    <citation type="submission" date="2020-03" db="EMBL/GenBank/DDBJ databases">
        <title>Spirochaetal bacteria isolated from arthropods constitute a novel genus Entomospira genus novum within the order Spirochaetales.</title>
        <authorList>
            <person name="Grana-Miraglia L."/>
            <person name="Sikutova S."/>
            <person name="Fingerle V."/>
            <person name="Sing A."/>
            <person name="Castillo-Ramirez S."/>
            <person name="Margos G."/>
            <person name="Rudolf I."/>
        </authorList>
    </citation>
    <scope>NUCLEOTIDE SEQUENCE</scope>
    <source>
        <strain evidence="2">BR149</strain>
    </source>
</reference>
<dbReference type="AlphaFoldDB" id="A0A968GDR4"/>